<name>A0A0B1RV34_OESDE</name>
<proteinExistence type="predicted"/>
<accession>A0A0B1RV34</accession>
<protein>
    <submittedName>
        <fullName evidence="1">Uncharacterized protein</fullName>
    </submittedName>
</protein>
<organism evidence="1 2">
    <name type="scientific">Oesophagostomum dentatum</name>
    <name type="common">Nodular worm</name>
    <dbReference type="NCBI Taxonomy" id="61180"/>
    <lineage>
        <taxon>Eukaryota</taxon>
        <taxon>Metazoa</taxon>
        <taxon>Ecdysozoa</taxon>
        <taxon>Nematoda</taxon>
        <taxon>Chromadorea</taxon>
        <taxon>Rhabditida</taxon>
        <taxon>Rhabditina</taxon>
        <taxon>Rhabditomorpha</taxon>
        <taxon>Strongyloidea</taxon>
        <taxon>Strongylidae</taxon>
        <taxon>Oesophagostomum</taxon>
    </lineage>
</organism>
<dbReference type="AlphaFoldDB" id="A0A0B1RV34"/>
<evidence type="ECO:0000313" key="2">
    <source>
        <dbReference type="Proteomes" id="UP000053660"/>
    </source>
</evidence>
<dbReference type="EMBL" id="KN613171">
    <property type="protein sequence ID" value="KHJ75007.1"/>
    <property type="molecule type" value="Genomic_DNA"/>
</dbReference>
<reference evidence="1 2" key="1">
    <citation type="submission" date="2014-03" db="EMBL/GenBank/DDBJ databases">
        <title>Draft genome of the hookworm Oesophagostomum dentatum.</title>
        <authorList>
            <person name="Mitreva M."/>
        </authorList>
    </citation>
    <scope>NUCLEOTIDE SEQUENCE [LARGE SCALE GENOMIC DNA]</scope>
    <source>
        <strain evidence="1 2">OD-Hann</strain>
    </source>
</reference>
<gene>
    <name evidence="1" type="ORF">OESDEN_25377</name>
</gene>
<evidence type="ECO:0000313" key="1">
    <source>
        <dbReference type="EMBL" id="KHJ75007.1"/>
    </source>
</evidence>
<keyword evidence="2" id="KW-1185">Reference proteome</keyword>
<dbReference type="Proteomes" id="UP000053660">
    <property type="component" value="Unassembled WGS sequence"/>
</dbReference>
<sequence>MNATLKEDVSTKTGNTLAKLSKTGITKLPKTTKGTNTTMQNVATTTNTAGYISINKQKTDAGEKPNANVKPSLKFGSKQESKCNETGGELGSGIRVGTLDIVFDDDHKIEGKKMEVTVEEAVKKVLQERKKYYDRISGKVTSHSVGSSVAVLVPTLHFGCKHKAAFDAAILDNLCNVKTYNSTCN</sequence>